<keyword evidence="3" id="KW-1185">Reference proteome</keyword>
<dbReference type="GeneID" id="78400509"/>
<dbReference type="RefSeq" id="WP_180906081.1">
    <property type="nucleotide sequence ID" value="NZ_CP040908.1"/>
</dbReference>
<evidence type="ECO:0000313" key="2">
    <source>
        <dbReference type="EMBL" id="QLL57216.1"/>
    </source>
</evidence>
<reference evidence="2 3" key="1">
    <citation type="submission" date="2019-06" db="EMBL/GenBank/DDBJ databases">
        <title>Emergence of pandrug resistant Empedobacter falsenii in China.</title>
        <authorList>
            <person name="Dong N."/>
            <person name="Chen S."/>
            <person name="Zhang R."/>
        </authorList>
    </citation>
    <scope>NUCLEOTIDE SEQUENCE [LARGE SCALE GENOMIC DNA]</scope>
    <source>
        <strain evidence="2 3">1681-1</strain>
    </source>
</reference>
<dbReference type="KEGG" id="efal:FH779_03530"/>
<feature type="domain" description="DUF6850" evidence="1">
    <location>
        <begin position="19"/>
        <end position="477"/>
    </location>
</feature>
<gene>
    <name evidence="2" type="ORF">FH779_03530</name>
</gene>
<proteinExistence type="predicted"/>
<accession>A0A7H9DQK8</accession>
<protein>
    <recommendedName>
        <fullName evidence="1">DUF6850 domain-containing protein</fullName>
    </recommendedName>
</protein>
<organism evidence="2 3">
    <name type="scientific">Empedobacter falsenii</name>
    <dbReference type="NCBI Taxonomy" id="343874"/>
    <lineage>
        <taxon>Bacteria</taxon>
        <taxon>Pseudomonadati</taxon>
        <taxon>Bacteroidota</taxon>
        <taxon>Flavobacteriia</taxon>
        <taxon>Flavobacteriales</taxon>
        <taxon>Weeksellaceae</taxon>
        <taxon>Empedobacter</taxon>
    </lineage>
</organism>
<dbReference type="AlphaFoldDB" id="A0A7H9DQK8"/>
<dbReference type="InterPro" id="IPR049236">
    <property type="entry name" value="DUF6850"/>
</dbReference>
<dbReference type="Proteomes" id="UP000510643">
    <property type="component" value="Chromosome"/>
</dbReference>
<evidence type="ECO:0000259" key="1">
    <source>
        <dbReference type="Pfam" id="PF21012"/>
    </source>
</evidence>
<sequence length="477" mass="55019">MKNQYDSERDFKVNIFYNPANMLDYSSSSFSELYVDYYNQKDKIYRQQNGSEKQGFGVITNSYQKLNKNKVLWGSASYQNLKTKRIKYNENLDFDRVAPYISSDSVGGDLEIEKYQFSGGYSQKINQVTLGAQASYNAQLGARARDPRINNTTSELNLKIGLKYAFYRNFDVSLYAEGERYLQNSKVRFASKIGQSLVYQMTGFGFYNSLFSGGTTSLTTVHEEYGYKFGGGINHKEGKDFYILAHIGQSNMLKSYRGTSNRFYDLSDLNKDYFEVEGAKFFQIADHRLGVKLNYLSNQTTGKEYGYTNNTQLLEQIYKRLSYKRDETITSFSLLYSLNKEKFSLSALPYFRMQEIKEQRINPYSGQKFDYSIVGLIVDYKHKIANNQVLTFRPFFDIKSVTSSKNALTTIDLSFLNNWINQDYNYLASDIQTLGASLRYDIKVEKIPAFFVETGFSNSRIQSKNNNFSTVMVGITF</sequence>
<evidence type="ECO:0000313" key="3">
    <source>
        <dbReference type="Proteomes" id="UP000510643"/>
    </source>
</evidence>
<dbReference type="EMBL" id="CP040908">
    <property type="protein sequence ID" value="QLL57216.1"/>
    <property type="molecule type" value="Genomic_DNA"/>
</dbReference>
<dbReference type="Pfam" id="PF21012">
    <property type="entry name" value="DUF6850"/>
    <property type="match status" value="1"/>
</dbReference>
<name>A0A7H9DQK8_9FLAO</name>